<dbReference type="GO" id="GO:0061594">
    <property type="term" value="F:6-deoxy-6-sulfofructose kinase activity"/>
    <property type="evidence" value="ECO:0007669"/>
    <property type="project" value="UniProtKB-EC"/>
</dbReference>
<organism evidence="2 3">
    <name type="scientific">Acaryochloris thomasi RCC1774</name>
    <dbReference type="NCBI Taxonomy" id="1764569"/>
    <lineage>
        <taxon>Bacteria</taxon>
        <taxon>Bacillati</taxon>
        <taxon>Cyanobacteriota</taxon>
        <taxon>Cyanophyceae</taxon>
        <taxon>Acaryochloridales</taxon>
        <taxon>Acaryochloridaceae</taxon>
        <taxon>Acaryochloris</taxon>
        <taxon>Acaryochloris thomasi</taxon>
    </lineage>
</organism>
<dbReference type="Gene3D" id="3.40.1190.20">
    <property type="match status" value="1"/>
</dbReference>
<accession>A0A2W1JLQ5</accession>
<dbReference type="EC" id="2.7.1.184" evidence="2"/>
<keyword evidence="2" id="KW-0418">Kinase</keyword>
<gene>
    <name evidence="2" type="primary">yihV</name>
    <name evidence="2" type="ORF">C1752_08307</name>
</gene>
<dbReference type="InterPro" id="IPR029056">
    <property type="entry name" value="Ribokinase-like"/>
</dbReference>
<dbReference type="GO" id="GO:0016301">
    <property type="term" value="F:kinase activity"/>
    <property type="evidence" value="ECO:0007669"/>
    <property type="project" value="UniProtKB-KW"/>
</dbReference>
<dbReference type="InterPro" id="IPR011611">
    <property type="entry name" value="PfkB_dom"/>
</dbReference>
<dbReference type="Pfam" id="PF00294">
    <property type="entry name" value="PfkB"/>
    <property type="match status" value="1"/>
</dbReference>
<dbReference type="SUPFAM" id="SSF53613">
    <property type="entry name" value="Ribokinase-like"/>
    <property type="match status" value="1"/>
</dbReference>
<comment type="caution">
    <text evidence="2">The sequence shown here is derived from an EMBL/GenBank/DDBJ whole genome shotgun (WGS) entry which is preliminary data.</text>
</comment>
<proteinExistence type="predicted"/>
<keyword evidence="2" id="KW-0808">Transferase</keyword>
<name>A0A2W1JLQ5_9CYAN</name>
<keyword evidence="3" id="KW-1185">Reference proteome</keyword>
<dbReference type="Proteomes" id="UP000248857">
    <property type="component" value="Unassembled WGS sequence"/>
</dbReference>
<dbReference type="EMBL" id="PQWO01000022">
    <property type="protein sequence ID" value="PZD71104.1"/>
    <property type="molecule type" value="Genomic_DNA"/>
</dbReference>
<reference evidence="2 3" key="1">
    <citation type="journal article" date="2018" name="Sci. Rep.">
        <title>A novel species of the marine cyanobacterium Acaryochloris with a unique pigment content and lifestyle.</title>
        <authorList>
            <person name="Partensky F."/>
            <person name="Six C."/>
            <person name="Ratin M."/>
            <person name="Garczarek L."/>
            <person name="Vaulot D."/>
            <person name="Probert I."/>
            <person name="Calteau A."/>
            <person name="Gourvil P."/>
            <person name="Marie D."/>
            <person name="Grebert T."/>
            <person name="Bouchier C."/>
            <person name="Le Panse S."/>
            <person name="Gachenot M."/>
            <person name="Rodriguez F."/>
            <person name="Garrido J.L."/>
        </authorList>
    </citation>
    <scope>NUCLEOTIDE SEQUENCE [LARGE SCALE GENOMIC DNA]</scope>
    <source>
        <strain evidence="2 3">RCC1774</strain>
    </source>
</reference>
<evidence type="ECO:0000313" key="2">
    <source>
        <dbReference type="EMBL" id="PZD71104.1"/>
    </source>
</evidence>
<dbReference type="AlphaFoldDB" id="A0A2W1JLQ5"/>
<evidence type="ECO:0000313" key="3">
    <source>
        <dbReference type="Proteomes" id="UP000248857"/>
    </source>
</evidence>
<evidence type="ECO:0000259" key="1">
    <source>
        <dbReference type="Pfam" id="PF00294"/>
    </source>
</evidence>
<dbReference type="PANTHER" id="PTHR42774">
    <property type="entry name" value="PHOSPHOTRANSFERASE SYSTEM TRANSPORT PROTEIN"/>
    <property type="match status" value="1"/>
</dbReference>
<dbReference type="RefSeq" id="WP_199464495.1">
    <property type="nucleotide sequence ID" value="NZ_CAWNWM010000022.1"/>
</dbReference>
<sequence>MSVVGDKILGLFIGLSTLDFIYLAEGPPQANQKVVARESAISSGGPATNAAVTFAHLGNQAQLLTAMGTHPMTQLMRSDLEEVGVAMAEGRSLTIANLTPSQVQSPAISSIIVTESTGERAIISLNAQRQQAQPEQIPPEVWERLDATKIILIDGHQIDISVAISAQATNIPIVLDGGSWKPGLENVLPYVHYAICSANFYPPGCSKTEATIKYLQDRLPQPTRIAITQGDQPILYRDGKIEGTIPVPDITPVDTLGAGDVFHGAFCHFILSHAFPEALAQAAQVAATACQSFGTRAWLQEH</sequence>
<dbReference type="InterPro" id="IPR052562">
    <property type="entry name" value="Ketohexokinase-related"/>
</dbReference>
<feature type="domain" description="Carbohydrate kinase PfkB" evidence="1">
    <location>
        <begin position="12"/>
        <end position="297"/>
    </location>
</feature>
<protein>
    <submittedName>
        <fullName evidence="2">Sulfofructose kinase</fullName>
        <ecNumber evidence="2">2.7.1.184</ecNumber>
    </submittedName>
</protein>
<dbReference type="PANTHER" id="PTHR42774:SF3">
    <property type="entry name" value="KETOHEXOKINASE"/>
    <property type="match status" value="1"/>
</dbReference>